<dbReference type="EMBL" id="AUZX01013714">
    <property type="protein sequence ID" value="EQD34706.1"/>
    <property type="molecule type" value="Genomic_DNA"/>
</dbReference>
<dbReference type="InterPro" id="IPR027417">
    <property type="entry name" value="P-loop_NTPase"/>
</dbReference>
<evidence type="ECO:0000256" key="2">
    <source>
        <dbReference type="ARBA" id="ARBA00022777"/>
    </source>
</evidence>
<sequence>MTEIQRPDPDILLGNLQAEENRARRGKLKVFFGACAGVGKTYAMLSAAQQQRAQGVDVVVGIVETHGRADTMALLKDLETLPLKEVEYRHHLLKEFDLEGALARNPTLILMDELAHTNAQGCLHSKRWQDVDELLGAGIHVFTTVNVQHLESLNDVVGGITGVRVWETVPDHVFDEADEVMLVDLPPEELLQRLKEGKIYLPHQAERA</sequence>
<keyword evidence="3" id="KW-0902">Two-component regulatory system</keyword>
<gene>
    <name evidence="5" type="ORF">B1A_18576</name>
</gene>
<keyword evidence="1" id="KW-0808">Transferase</keyword>
<dbReference type="GO" id="GO:0005886">
    <property type="term" value="C:plasma membrane"/>
    <property type="evidence" value="ECO:0007669"/>
    <property type="project" value="TreeGrafter"/>
</dbReference>
<evidence type="ECO:0000313" key="5">
    <source>
        <dbReference type="EMBL" id="EQD34706.1"/>
    </source>
</evidence>
<dbReference type="PANTHER" id="PTHR45569">
    <property type="entry name" value="SENSOR PROTEIN KDPD"/>
    <property type="match status" value="1"/>
</dbReference>
<evidence type="ECO:0000259" key="4">
    <source>
        <dbReference type="Pfam" id="PF02702"/>
    </source>
</evidence>
<reference evidence="5" key="1">
    <citation type="submission" date="2013-08" db="EMBL/GenBank/DDBJ databases">
        <authorList>
            <person name="Mendez C."/>
            <person name="Richter M."/>
            <person name="Ferrer M."/>
            <person name="Sanchez J."/>
        </authorList>
    </citation>
    <scope>NUCLEOTIDE SEQUENCE</scope>
</reference>
<comment type="caution">
    <text evidence="5">The sequence shown here is derived from an EMBL/GenBank/DDBJ whole genome shotgun (WGS) entry which is preliminary data.</text>
</comment>
<dbReference type="FunFam" id="3.40.50.300:FF:000483">
    <property type="entry name" value="Sensor histidine kinase KdpD"/>
    <property type="match status" value="1"/>
</dbReference>
<dbReference type="AlphaFoldDB" id="T0YGX6"/>
<reference evidence="5" key="2">
    <citation type="journal article" date="2014" name="ISME J.">
        <title>Microbial stratification in low pH oxic and suboxic macroscopic growths along an acid mine drainage.</title>
        <authorList>
            <person name="Mendez-Garcia C."/>
            <person name="Mesa V."/>
            <person name="Sprenger R.R."/>
            <person name="Richter M."/>
            <person name="Diez M.S."/>
            <person name="Solano J."/>
            <person name="Bargiela R."/>
            <person name="Golyshina O.V."/>
            <person name="Manteca A."/>
            <person name="Ramos J.L."/>
            <person name="Gallego J.R."/>
            <person name="Llorente I."/>
            <person name="Martins Dos Santos V.A."/>
            <person name="Jensen O.N."/>
            <person name="Pelaez A.I."/>
            <person name="Sanchez J."/>
            <person name="Ferrer M."/>
        </authorList>
    </citation>
    <scope>NUCLEOTIDE SEQUENCE</scope>
</reference>
<evidence type="ECO:0000256" key="1">
    <source>
        <dbReference type="ARBA" id="ARBA00022679"/>
    </source>
</evidence>
<dbReference type="PANTHER" id="PTHR45569:SF1">
    <property type="entry name" value="SENSOR PROTEIN KDPD"/>
    <property type="match status" value="1"/>
</dbReference>
<evidence type="ECO:0000256" key="3">
    <source>
        <dbReference type="ARBA" id="ARBA00023012"/>
    </source>
</evidence>
<name>T0YGX6_9ZZZZ</name>
<proteinExistence type="predicted"/>
<protein>
    <submittedName>
        <fullName evidence="5">Sensor protein KdpD</fullName>
    </submittedName>
</protein>
<dbReference type="Pfam" id="PF02702">
    <property type="entry name" value="KdpD"/>
    <property type="match status" value="1"/>
</dbReference>
<dbReference type="InterPro" id="IPR052023">
    <property type="entry name" value="Histidine_kinase_KdpD"/>
</dbReference>
<dbReference type="GO" id="GO:0000155">
    <property type="term" value="F:phosphorelay sensor kinase activity"/>
    <property type="evidence" value="ECO:0007669"/>
    <property type="project" value="InterPro"/>
</dbReference>
<feature type="domain" description="Signal transduction histidine kinase osmosensitive K+ channel sensor N-terminal" evidence="4">
    <location>
        <begin position="24"/>
        <end position="208"/>
    </location>
</feature>
<dbReference type="GO" id="GO:0005737">
    <property type="term" value="C:cytoplasm"/>
    <property type="evidence" value="ECO:0007669"/>
    <property type="project" value="UniProtKB-ARBA"/>
</dbReference>
<accession>T0YGX6</accession>
<keyword evidence="2" id="KW-0418">Kinase</keyword>
<dbReference type="Gene3D" id="3.40.50.300">
    <property type="entry name" value="P-loop containing nucleotide triphosphate hydrolases"/>
    <property type="match status" value="1"/>
</dbReference>
<dbReference type="InterPro" id="IPR003852">
    <property type="entry name" value="Sig_transdc_His_kinase_KdpD_N"/>
</dbReference>
<feature type="non-terminal residue" evidence="5">
    <location>
        <position position="208"/>
    </location>
</feature>
<organism evidence="5">
    <name type="scientific">mine drainage metagenome</name>
    <dbReference type="NCBI Taxonomy" id="410659"/>
    <lineage>
        <taxon>unclassified sequences</taxon>
        <taxon>metagenomes</taxon>
        <taxon>ecological metagenomes</taxon>
    </lineage>
</organism>